<dbReference type="Gene3D" id="3.40.50.720">
    <property type="entry name" value="NAD(P)-binding Rossmann-like Domain"/>
    <property type="match status" value="1"/>
</dbReference>
<proteinExistence type="inferred from homology"/>
<evidence type="ECO:0000313" key="3">
    <source>
        <dbReference type="EMBL" id="KAK3047214.1"/>
    </source>
</evidence>
<dbReference type="InterPro" id="IPR036291">
    <property type="entry name" value="NAD(P)-bd_dom_sf"/>
</dbReference>
<dbReference type="Pfam" id="PF00106">
    <property type="entry name" value="adh_short"/>
    <property type="match status" value="1"/>
</dbReference>
<dbReference type="PRINTS" id="PR00081">
    <property type="entry name" value="GDHRDH"/>
</dbReference>
<protein>
    <submittedName>
        <fullName evidence="3">Uncharacterized protein</fullName>
    </submittedName>
</protein>
<sequence length="292" mass="31042">MGKQFEMPKFVSFTKTYHNKPSAYISPDRPELSVNSKNVVVAGGGTGIGKAIAIAFAQAGAASVSILGRRVNRLEETAKEIREAGKNAQVLTQGADFAQRAEAEAGLKAISDEVGKIDVFVWASGISPTITAIAGYDSNEFERGLSVNLVGAFNAVQAVLPVVAPDLKLFNISSGVAHMKPIKGLFVYGVTKAAAAKLFDSVATEHPDFRVVNIQPGAVATEMSEGAGVPAEGSTDKPELPAHFCVWLCSNEAAFLAGKYVWANWDVEELLARKSEIKDSMLLRVMLEGVPM</sequence>
<dbReference type="Proteomes" id="UP001271007">
    <property type="component" value="Unassembled WGS sequence"/>
</dbReference>
<dbReference type="CDD" id="cd05233">
    <property type="entry name" value="SDR_c"/>
    <property type="match status" value="1"/>
</dbReference>
<evidence type="ECO:0000256" key="1">
    <source>
        <dbReference type="ARBA" id="ARBA00006484"/>
    </source>
</evidence>
<dbReference type="InterPro" id="IPR002347">
    <property type="entry name" value="SDR_fam"/>
</dbReference>
<keyword evidence="4" id="KW-1185">Reference proteome</keyword>
<evidence type="ECO:0000256" key="2">
    <source>
        <dbReference type="ARBA" id="ARBA00023002"/>
    </source>
</evidence>
<evidence type="ECO:0000313" key="4">
    <source>
        <dbReference type="Proteomes" id="UP001271007"/>
    </source>
</evidence>
<dbReference type="EMBL" id="JAWDJX010000065">
    <property type="protein sequence ID" value="KAK3047214.1"/>
    <property type="molecule type" value="Genomic_DNA"/>
</dbReference>
<organism evidence="3 4">
    <name type="scientific">Extremus antarcticus</name>
    <dbReference type="NCBI Taxonomy" id="702011"/>
    <lineage>
        <taxon>Eukaryota</taxon>
        <taxon>Fungi</taxon>
        <taxon>Dikarya</taxon>
        <taxon>Ascomycota</taxon>
        <taxon>Pezizomycotina</taxon>
        <taxon>Dothideomycetes</taxon>
        <taxon>Dothideomycetidae</taxon>
        <taxon>Mycosphaerellales</taxon>
        <taxon>Extremaceae</taxon>
        <taxon>Extremus</taxon>
    </lineage>
</organism>
<dbReference type="SUPFAM" id="SSF51735">
    <property type="entry name" value="NAD(P)-binding Rossmann-fold domains"/>
    <property type="match status" value="1"/>
</dbReference>
<dbReference type="PANTHER" id="PTHR42901">
    <property type="entry name" value="ALCOHOL DEHYDROGENASE"/>
    <property type="match status" value="1"/>
</dbReference>
<dbReference type="AlphaFoldDB" id="A0AAJ0D6G9"/>
<gene>
    <name evidence="3" type="ORF">LTR09_011314</name>
</gene>
<comment type="caution">
    <text evidence="3">The sequence shown here is derived from an EMBL/GenBank/DDBJ whole genome shotgun (WGS) entry which is preliminary data.</text>
</comment>
<accession>A0AAJ0D6G9</accession>
<dbReference type="PANTHER" id="PTHR42901:SF1">
    <property type="entry name" value="ALCOHOL DEHYDROGENASE"/>
    <property type="match status" value="1"/>
</dbReference>
<name>A0AAJ0D6G9_9PEZI</name>
<comment type="similarity">
    <text evidence="1">Belongs to the short-chain dehydrogenases/reductases (SDR) family.</text>
</comment>
<reference evidence="3" key="1">
    <citation type="submission" date="2023-04" db="EMBL/GenBank/DDBJ databases">
        <title>Black Yeasts Isolated from many extreme environments.</title>
        <authorList>
            <person name="Coleine C."/>
            <person name="Stajich J.E."/>
            <person name="Selbmann L."/>
        </authorList>
    </citation>
    <scope>NUCLEOTIDE SEQUENCE</scope>
    <source>
        <strain evidence="3">CCFEE 5312</strain>
    </source>
</reference>
<dbReference type="GO" id="GO:0016491">
    <property type="term" value="F:oxidoreductase activity"/>
    <property type="evidence" value="ECO:0007669"/>
    <property type="project" value="UniProtKB-KW"/>
</dbReference>
<keyword evidence="2" id="KW-0560">Oxidoreductase</keyword>